<dbReference type="OrthoDB" id="2437251at2759"/>
<dbReference type="EMBL" id="KL198129">
    <property type="protein sequence ID" value="KDQ06610.1"/>
    <property type="molecule type" value="Genomic_DNA"/>
</dbReference>
<name>A0A067LWD1_BOTB1</name>
<keyword evidence="2" id="KW-1185">Reference proteome</keyword>
<dbReference type="AlphaFoldDB" id="A0A067LWD1"/>
<dbReference type="HOGENOM" id="CLU_2460675_0_0_1"/>
<proteinExistence type="predicted"/>
<accession>A0A067LWD1</accession>
<reference evidence="2" key="1">
    <citation type="journal article" date="2014" name="Proc. Natl. Acad. Sci. U.S.A.">
        <title>Extensive sampling of basidiomycete genomes demonstrates inadequacy of the white-rot/brown-rot paradigm for wood decay fungi.</title>
        <authorList>
            <person name="Riley R."/>
            <person name="Salamov A.A."/>
            <person name="Brown D.W."/>
            <person name="Nagy L.G."/>
            <person name="Floudas D."/>
            <person name="Held B.W."/>
            <person name="Levasseur A."/>
            <person name="Lombard V."/>
            <person name="Morin E."/>
            <person name="Otillar R."/>
            <person name="Lindquist E.A."/>
            <person name="Sun H."/>
            <person name="LaButti K.M."/>
            <person name="Schmutz J."/>
            <person name="Jabbour D."/>
            <person name="Luo H."/>
            <person name="Baker S.E."/>
            <person name="Pisabarro A.G."/>
            <person name="Walton J.D."/>
            <person name="Blanchette R.A."/>
            <person name="Henrissat B."/>
            <person name="Martin F."/>
            <person name="Cullen D."/>
            <person name="Hibbett D.S."/>
            <person name="Grigoriev I.V."/>
        </authorList>
    </citation>
    <scope>NUCLEOTIDE SEQUENCE [LARGE SCALE GENOMIC DNA]</scope>
    <source>
        <strain evidence="2">FD-172 SS1</strain>
    </source>
</reference>
<evidence type="ECO:0000313" key="1">
    <source>
        <dbReference type="EMBL" id="KDQ06610.1"/>
    </source>
</evidence>
<protein>
    <submittedName>
        <fullName evidence="1">Uncharacterized protein</fullName>
    </submittedName>
</protein>
<sequence>SFSYTCAQDCRRQKKFKNVEDRKKQRDRRKMATFSCQGGLTIGVSEEALHFADIAVVHQENHIPYCRISLPEDVQELVENSLDKTPSQV</sequence>
<dbReference type="Proteomes" id="UP000027195">
    <property type="component" value="Unassembled WGS sequence"/>
</dbReference>
<dbReference type="InParanoid" id="A0A067LWD1"/>
<evidence type="ECO:0000313" key="2">
    <source>
        <dbReference type="Proteomes" id="UP000027195"/>
    </source>
</evidence>
<feature type="non-terminal residue" evidence="1">
    <location>
        <position position="89"/>
    </location>
</feature>
<gene>
    <name evidence="1" type="ORF">BOTBODRAFT_78585</name>
</gene>
<organism evidence="1 2">
    <name type="scientific">Botryobasidium botryosum (strain FD-172 SS1)</name>
    <dbReference type="NCBI Taxonomy" id="930990"/>
    <lineage>
        <taxon>Eukaryota</taxon>
        <taxon>Fungi</taxon>
        <taxon>Dikarya</taxon>
        <taxon>Basidiomycota</taxon>
        <taxon>Agaricomycotina</taxon>
        <taxon>Agaricomycetes</taxon>
        <taxon>Cantharellales</taxon>
        <taxon>Botryobasidiaceae</taxon>
        <taxon>Botryobasidium</taxon>
    </lineage>
</organism>
<feature type="non-terminal residue" evidence="1">
    <location>
        <position position="1"/>
    </location>
</feature>